<reference evidence="8 9" key="1">
    <citation type="submission" date="2015-03" db="EMBL/GenBank/DDBJ databases">
        <authorList>
            <person name="Murphy D."/>
        </authorList>
    </citation>
    <scope>NUCLEOTIDE SEQUENCE [LARGE SCALE GENOMIC DNA]</scope>
    <source>
        <strain evidence="8 9">OL-4</strain>
    </source>
</reference>
<dbReference type="PROSITE" id="PS00166">
    <property type="entry name" value="ENOYL_COA_HYDRATASE"/>
    <property type="match status" value="1"/>
</dbReference>
<dbReference type="FunFam" id="3.90.226.10:FF:000009">
    <property type="entry name" value="Carnitinyl-CoA dehydratase"/>
    <property type="match status" value="1"/>
</dbReference>
<accession>A0A0E3WAQ6</accession>
<evidence type="ECO:0000313" key="9">
    <source>
        <dbReference type="Proteomes" id="UP000045545"/>
    </source>
</evidence>
<dbReference type="RefSeq" id="WP_046499356.1">
    <property type="nucleotide sequence ID" value="NZ_CGIH01000042.1"/>
</dbReference>
<comment type="similarity">
    <text evidence="2 7">Belongs to the enoyl-CoA hydratase/isomerase family.</text>
</comment>
<dbReference type="CDD" id="cd06558">
    <property type="entry name" value="crotonase-like"/>
    <property type="match status" value="1"/>
</dbReference>
<comment type="catalytic activity">
    <reaction evidence="5">
        <text>a short-chain (3S)-3-hydroxyacyl-CoA = a short-chain (2E)-enoyl-CoA + H2O</text>
        <dbReference type="Rhea" id="RHEA:52664"/>
        <dbReference type="ChEBI" id="CHEBI:15377"/>
        <dbReference type="ChEBI" id="CHEBI:87488"/>
        <dbReference type="ChEBI" id="CHEBI:136760"/>
        <dbReference type="EC" id="4.2.1.150"/>
    </reaction>
</comment>
<dbReference type="STRING" id="690567.2423"/>
<dbReference type="Pfam" id="PF00378">
    <property type="entry name" value="ECH_1"/>
    <property type="match status" value="1"/>
</dbReference>
<comment type="subunit">
    <text evidence="3">Homotetramer.</text>
</comment>
<dbReference type="EMBL" id="CGIH01000042">
    <property type="protein sequence ID" value="CQB51960.1"/>
    <property type="molecule type" value="Genomic_DNA"/>
</dbReference>
<dbReference type="AlphaFoldDB" id="A0A0E3WAQ6"/>
<evidence type="ECO:0000256" key="7">
    <source>
        <dbReference type="RuleBase" id="RU003707"/>
    </source>
</evidence>
<evidence type="ECO:0000256" key="6">
    <source>
        <dbReference type="ARBA" id="ARBA00067035"/>
    </source>
</evidence>
<dbReference type="PANTHER" id="PTHR11941:SF54">
    <property type="entry name" value="ENOYL-COA HYDRATASE, MITOCHONDRIAL"/>
    <property type="match status" value="1"/>
</dbReference>
<evidence type="ECO:0000256" key="4">
    <source>
        <dbReference type="ARBA" id="ARBA00023239"/>
    </source>
</evidence>
<dbReference type="Gene3D" id="3.90.226.10">
    <property type="entry name" value="2-enoyl-CoA Hydratase, Chain A, domain 1"/>
    <property type="match status" value="1"/>
</dbReference>
<dbReference type="PANTHER" id="PTHR11941">
    <property type="entry name" value="ENOYL-COA HYDRATASE-RELATED"/>
    <property type="match status" value="1"/>
</dbReference>
<sequence length="266" mass="29073">MSESYRGLKYETVNAWVEEGIGYLQFNRPKAMNAVNPKILEEATDVLNAYSYDPEVRVIIICGNEKVFCAGADLAEVAKMTAFEARNYLDGVHRVQAALEDNHKPSIAAVQGLALGGGFEFTLSSDIRIASDDATFGMPEINLGIMPGGGGTQRWLRSGSICTAKYYIFTGDFFNAQQALQMDLINMVVPNAEVMATAKKIAKKISKKSALALREAKMCINNSMNLDIKSGLKAEQIAWSMLFASEDQKEGMGAFLESRPAVFKGK</sequence>
<proteinExistence type="inferred from homology"/>
<dbReference type="InterPro" id="IPR018376">
    <property type="entry name" value="Enoyl-CoA_hyd/isom_CS"/>
</dbReference>
<dbReference type="InterPro" id="IPR001753">
    <property type="entry name" value="Enoyl-CoA_hydra/iso"/>
</dbReference>
<dbReference type="SUPFAM" id="SSF52096">
    <property type="entry name" value="ClpP/crotonase"/>
    <property type="match status" value="1"/>
</dbReference>
<evidence type="ECO:0000313" key="8">
    <source>
        <dbReference type="EMBL" id="CQB51960.1"/>
    </source>
</evidence>
<dbReference type="InterPro" id="IPR014748">
    <property type="entry name" value="Enoyl-CoA_hydra_C"/>
</dbReference>
<protein>
    <recommendedName>
        <fullName evidence="6">short-chain-enoyl-CoA hydratase</fullName>
        <ecNumber evidence="6">4.2.1.150</ecNumber>
    </recommendedName>
</protein>
<dbReference type="Proteomes" id="UP000045545">
    <property type="component" value="Unassembled WGS sequence"/>
</dbReference>
<comment type="pathway">
    <text evidence="1">Lipid metabolism; butanoate metabolism.</text>
</comment>
<dbReference type="FunFam" id="1.10.12.10:FF:000001">
    <property type="entry name" value="Probable enoyl-CoA hydratase, mitochondrial"/>
    <property type="match status" value="1"/>
</dbReference>
<keyword evidence="4" id="KW-0456">Lyase</keyword>
<gene>
    <name evidence="8" type="ORF">2423</name>
</gene>
<evidence type="ECO:0000256" key="1">
    <source>
        <dbReference type="ARBA" id="ARBA00005086"/>
    </source>
</evidence>
<keyword evidence="9" id="KW-1185">Reference proteome</keyword>
<dbReference type="OrthoDB" id="9775794at2"/>
<evidence type="ECO:0000256" key="3">
    <source>
        <dbReference type="ARBA" id="ARBA00011881"/>
    </source>
</evidence>
<name>A0A0E3WAQ6_9FIRM</name>
<dbReference type="GO" id="GO:0018812">
    <property type="term" value="F:3-hydroxyacyl-CoA dehydratase activity"/>
    <property type="evidence" value="ECO:0007669"/>
    <property type="project" value="UniProtKB-EC"/>
</dbReference>
<dbReference type="Gene3D" id="1.10.12.10">
    <property type="entry name" value="Lyase 2-enoyl-coa Hydratase, Chain A, domain 2"/>
    <property type="match status" value="1"/>
</dbReference>
<dbReference type="EC" id="4.2.1.150" evidence="6"/>
<organism evidence="8 9">
    <name type="scientific">Syntrophomonas zehnderi OL-4</name>
    <dbReference type="NCBI Taxonomy" id="690567"/>
    <lineage>
        <taxon>Bacteria</taxon>
        <taxon>Bacillati</taxon>
        <taxon>Bacillota</taxon>
        <taxon>Clostridia</taxon>
        <taxon>Eubacteriales</taxon>
        <taxon>Syntrophomonadaceae</taxon>
        <taxon>Syntrophomonas</taxon>
    </lineage>
</organism>
<dbReference type="GO" id="GO:0006635">
    <property type="term" value="P:fatty acid beta-oxidation"/>
    <property type="evidence" value="ECO:0007669"/>
    <property type="project" value="TreeGrafter"/>
</dbReference>
<evidence type="ECO:0000256" key="5">
    <source>
        <dbReference type="ARBA" id="ARBA00050624"/>
    </source>
</evidence>
<evidence type="ECO:0000256" key="2">
    <source>
        <dbReference type="ARBA" id="ARBA00005254"/>
    </source>
</evidence>
<dbReference type="InterPro" id="IPR029045">
    <property type="entry name" value="ClpP/crotonase-like_dom_sf"/>
</dbReference>